<protein>
    <recommendedName>
        <fullName evidence="3">Helix-turn-helix domain containing protein</fullName>
    </recommendedName>
</protein>
<dbReference type="EMBL" id="JANRHH010000020">
    <property type="protein sequence ID" value="MDN4593193.1"/>
    <property type="molecule type" value="Genomic_DNA"/>
</dbReference>
<comment type="caution">
    <text evidence="1">The sequence shown here is derived from an EMBL/GenBank/DDBJ whole genome shotgun (WGS) entry which is preliminary data.</text>
</comment>
<accession>A0ABT8IK75</accession>
<evidence type="ECO:0000313" key="1">
    <source>
        <dbReference type="EMBL" id="MDN4593193.1"/>
    </source>
</evidence>
<sequence>MKHGTTSCRNTIGSQGRNIYIALEDLDVIWDEDDIPGIVRLWNEGFSLMDIANACERESAEVFLLLMDLDIKGNRDQAVFSAQSGAYGRRKGE</sequence>
<organism evidence="1 2">
    <name type="scientific">Polycladomyces subterraneus</name>
    <dbReference type="NCBI Taxonomy" id="1016997"/>
    <lineage>
        <taxon>Bacteria</taxon>
        <taxon>Bacillati</taxon>
        <taxon>Bacillota</taxon>
        <taxon>Bacilli</taxon>
        <taxon>Bacillales</taxon>
        <taxon>Thermoactinomycetaceae</taxon>
        <taxon>Polycladomyces</taxon>
    </lineage>
</organism>
<gene>
    <name evidence="1" type="ORF">NWF35_04635</name>
</gene>
<name>A0ABT8IK75_9BACL</name>
<dbReference type="Proteomes" id="UP001174196">
    <property type="component" value="Unassembled WGS sequence"/>
</dbReference>
<evidence type="ECO:0008006" key="3">
    <source>
        <dbReference type="Google" id="ProtNLM"/>
    </source>
</evidence>
<dbReference type="RefSeq" id="WP_301237906.1">
    <property type="nucleotide sequence ID" value="NZ_JANRHH010000020.1"/>
</dbReference>
<reference evidence="1" key="1">
    <citation type="submission" date="2022-08" db="EMBL/GenBank/DDBJ databases">
        <title>Polycladomyces zharkentsis sp. nov., a novel thermophilic CMC and starch-degrading bacterium isolated from a geothermal spring in Kazakhstan.</title>
        <authorList>
            <person name="Mashzhan A."/>
            <person name="Kistaubaeva A."/>
            <person name="Javier-Lopez R."/>
            <person name="Birkeland N.-K."/>
        </authorList>
    </citation>
    <scope>NUCLEOTIDE SEQUENCE</scope>
    <source>
        <strain evidence="1">KSR 13</strain>
    </source>
</reference>
<keyword evidence="2" id="KW-1185">Reference proteome</keyword>
<evidence type="ECO:0000313" key="2">
    <source>
        <dbReference type="Proteomes" id="UP001174196"/>
    </source>
</evidence>
<proteinExistence type="predicted"/>